<evidence type="ECO:0000256" key="6">
    <source>
        <dbReference type="ARBA" id="ARBA00022827"/>
    </source>
</evidence>
<evidence type="ECO:0000256" key="7">
    <source>
        <dbReference type="ARBA" id="ARBA00023002"/>
    </source>
</evidence>
<dbReference type="Pfam" id="PF01593">
    <property type="entry name" value="Amino_oxidase"/>
    <property type="match status" value="1"/>
</dbReference>
<dbReference type="AlphaFoldDB" id="A0AAV3PJ22"/>
<dbReference type="Gene3D" id="3.90.660.10">
    <property type="match status" value="1"/>
</dbReference>
<name>A0AAV3PJ22_LITER</name>
<evidence type="ECO:0000256" key="5">
    <source>
        <dbReference type="ARBA" id="ARBA00022630"/>
    </source>
</evidence>
<dbReference type="InterPro" id="IPR036188">
    <property type="entry name" value="FAD/NAD-bd_sf"/>
</dbReference>
<evidence type="ECO:0000256" key="3">
    <source>
        <dbReference type="ARBA" id="ARBA00005995"/>
    </source>
</evidence>
<proteinExistence type="inferred from homology"/>
<gene>
    <name evidence="9" type="ORF">LIER_10017</name>
</gene>
<keyword evidence="4" id="KW-0963">Cytoplasm</keyword>
<protein>
    <submittedName>
        <fullName evidence="9">Oxidase</fullName>
    </submittedName>
</protein>
<dbReference type="SUPFAM" id="SSF51905">
    <property type="entry name" value="FAD/NAD(P)-binding domain"/>
    <property type="match status" value="1"/>
</dbReference>
<evidence type="ECO:0000256" key="1">
    <source>
        <dbReference type="ARBA" id="ARBA00001974"/>
    </source>
</evidence>
<comment type="subcellular location">
    <subcellularLocation>
        <location evidence="2">Cytoplasm</location>
    </subcellularLocation>
</comment>
<organism evidence="9 10">
    <name type="scientific">Lithospermum erythrorhizon</name>
    <name type="common">Purple gromwell</name>
    <name type="synonym">Lithospermum officinale var. erythrorhizon</name>
    <dbReference type="NCBI Taxonomy" id="34254"/>
    <lineage>
        <taxon>Eukaryota</taxon>
        <taxon>Viridiplantae</taxon>
        <taxon>Streptophyta</taxon>
        <taxon>Embryophyta</taxon>
        <taxon>Tracheophyta</taxon>
        <taxon>Spermatophyta</taxon>
        <taxon>Magnoliopsida</taxon>
        <taxon>eudicotyledons</taxon>
        <taxon>Gunneridae</taxon>
        <taxon>Pentapetalae</taxon>
        <taxon>asterids</taxon>
        <taxon>lamiids</taxon>
        <taxon>Boraginales</taxon>
        <taxon>Boraginaceae</taxon>
        <taxon>Boraginoideae</taxon>
        <taxon>Lithospermeae</taxon>
        <taxon>Lithospermum</taxon>
    </lineage>
</organism>
<dbReference type="SUPFAM" id="SSF54373">
    <property type="entry name" value="FAD-linked reductases, C-terminal domain"/>
    <property type="match status" value="1"/>
</dbReference>
<comment type="similarity">
    <text evidence="3">Belongs to the flavin monoamine oxidase family.</text>
</comment>
<dbReference type="GO" id="GO:0005737">
    <property type="term" value="C:cytoplasm"/>
    <property type="evidence" value="ECO:0007669"/>
    <property type="project" value="UniProtKB-SubCell"/>
</dbReference>
<evidence type="ECO:0000256" key="4">
    <source>
        <dbReference type="ARBA" id="ARBA00022490"/>
    </source>
</evidence>
<keyword evidence="7" id="KW-0560">Oxidoreductase</keyword>
<keyword evidence="5" id="KW-0285">Flavoprotein</keyword>
<dbReference type="GO" id="GO:0046592">
    <property type="term" value="F:polyamine oxidase activity"/>
    <property type="evidence" value="ECO:0007669"/>
    <property type="project" value="TreeGrafter"/>
</dbReference>
<keyword evidence="10" id="KW-1185">Reference proteome</keyword>
<accession>A0AAV3PJ22</accession>
<dbReference type="EMBL" id="BAABME010001749">
    <property type="protein sequence ID" value="GAA0151261.1"/>
    <property type="molecule type" value="Genomic_DNA"/>
</dbReference>
<evidence type="ECO:0000313" key="10">
    <source>
        <dbReference type="Proteomes" id="UP001454036"/>
    </source>
</evidence>
<feature type="domain" description="Amine oxidase" evidence="8">
    <location>
        <begin position="15"/>
        <end position="528"/>
    </location>
</feature>
<evidence type="ECO:0000256" key="2">
    <source>
        <dbReference type="ARBA" id="ARBA00004496"/>
    </source>
</evidence>
<evidence type="ECO:0000259" key="8">
    <source>
        <dbReference type="Pfam" id="PF01593"/>
    </source>
</evidence>
<reference evidence="9 10" key="1">
    <citation type="submission" date="2024-01" db="EMBL/GenBank/DDBJ databases">
        <title>The complete chloroplast genome sequence of Lithospermum erythrorhizon: insights into the phylogenetic relationship among Boraginaceae species and the maternal lineages of purple gromwells.</title>
        <authorList>
            <person name="Okada T."/>
            <person name="Watanabe K."/>
        </authorList>
    </citation>
    <scope>NUCLEOTIDE SEQUENCE [LARGE SCALE GENOMIC DNA]</scope>
</reference>
<dbReference type="InterPro" id="IPR050281">
    <property type="entry name" value="Flavin_monoamine_oxidase"/>
</dbReference>
<dbReference type="Gene3D" id="3.50.50.60">
    <property type="entry name" value="FAD/NAD(P)-binding domain"/>
    <property type="match status" value="1"/>
</dbReference>
<dbReference type="PANTHER" id="PTHR10742">
    <property type="entry name" value="FLAVIN MONOAMINE OXIDASE"/>
    <property type="match status" value="1"/>
</dbReference>
<sequence length="537" mass="59342">MVIKKPRIVIIGAGMAGLAAANKLYKSASSKELFELLIVEGGTRIGGRINTKEFCGDKVEIGATWIHGINGSPIHQIAQNINSLESEKPWECMNWSTDEVTIAEGGLKLNQTIVKPINDLFNKLVDFSQGKTVEDGIINNRDENGSCRTLSLGSFLRKGLEAYWGSRKEQEEVKVNHEGSWNKKSLESAIFSMFENTRRTYTSAGDLNTVDFNAEREYSKFPGEEITIAKGYSSIIESLASVLPAGLIQLGRKVSRIEWQNDDQTTSGMENSNDGYVSRPVKLHFVDGSSICADHVILTVSLGVLKHGVLQDSCLFTPALPNWKIQAISRLGFGVVNKLFLQLNSKHDQENNNTSKRFPFLHMVFLEQDSVIPWWMRKTASLYPIYSNSNVLLSWFAGEEALALETLSDEEILDGVSATILNLLSNSQSHCNGTVSCDQILNGEVKFGKVLRSKWGTNPLFLGSYSYAAIGSSGDDFDTMAEPLPKSALNKNVCPLQILFAGEATHRTHYSTAHGAYLSGIREANRLLQHYNCSNDI</sequence>
<keyword evidence="6" id="KW-0274">FAD</keyword>
<dbReference type="Proteomes" id="UP001454036">
    <property type="component" value="Unassembled WGS sequence"/>
</dbReference>
<dbReference type="InterPro" id="IPR002937">
    <property type="entry name" value="Amino_oxidase"/>
</dbReference>
<comment type="caution">
    <text evidence="9">The sequence shown here is derived from an EMBL/GenBank/DDBJ whole genome shotgun (WGS) entry which is preliminary data.</text>
</comment>
<dbReference type="PANTHER" id="PTHR10742:SF405">
    <property type="entry name" value="PEROXISOMAL N(1)-ACETYL-SPERMINE_SPERMIDINE OXIDASE"/>
    <property type="match status" value="1"/>
</dbReference>
<evidence type="ECO:0000313" key="9">
    <source>
        <dbReference type="EMBL" id="GAA0151261.1"/>
    </source>
</evidence>
<comment type="cofactor">
    <cofactor evidence="1">
        <name>FAD</name>
        <dbReference type="ChEBI" id="CHEBI:57692"/>
    </cofactor>
</comment>